<dbReference type="EMBL" id="WIXE01011671">
    <property type="protein sequence ID" value="KAK5976567.1"/>
    <property type="molecule type" value="Genomic_DNA"/>
</dbReference>
<evidence type="ECO:0000256" key="1">
    <source>
        <dbReference type="SAM" id="SignalP"/>
    </source>
</evidence>
<keyword evidence="3" id="KW-1185">Reference proteome</keyword>
<feature type="signal peptide" evidence="1">
    <location>
        <begin position="1"/>
        <end position="27"/>
    </location>
</feature>
<dbReference type="Proteomes" id="UP001331761">
    <property type="component" value="Unassembled WGS sequence"/>
</dbReference>
<gene>
    <name evidence="2" type="ORF">GCK32_016679</name>
</gene>
<proteinExistence type="predicted"/>
<evidence type="ECO:0008006" key="4">
    <source>
        <dbReference type="Google" id="ProtNLM"/>
    </source>
</evidence>
<keyword evidence="1" id="KW-0732">Signal</keyword>
<comment type="caution">
    <text evidence="2">The sequence shown here is derived from an EMBL/GenBank/DDBJ whole genome shotgun (WGS) entry which is preliminary data.</text>
</comment>
<name>A0AAN8FD84_TRICO</name>
<protein>
    <recommendedName>
        <fullName evidence="4">VWA domain-containing protein</fullName>
    </recommendedName>
</protein>
<evidence type="ECO:0000313" key="3">
    <source>
        <dbReference type="Proteomes" id="UP001331761"/>
    </source>
</evidence>
<sequence>MKNSRVCMMRILTVLPFFFSQLHPGAATPNDVAHWRYRRDNEDKYYDPSTRMSCPPSMLSGDSASGGDSALVLVVDITKSSEKSWPKQLDLLMKAASYLQGAKIAVISIRCDSEIVLPMGTYTEDEIKKEILKQKVGVLVKKGTDQAFNSAEQQLIVS</sequence>
<evidence type="ECO:0000313" key="2">
    <source>
        <dbReference type="EMBL" id="KAK5976567.1"/>
    </source>
</evidence>
<organism evidence="2 3">
    <name type="scientific">Trichostrongylus colubriformis</name>
    <name type="common">Black scour worm</name>
    <dbReference type="NCBI Taxonomy" id="6319"/>
    <lineage>
        <taxon>Eukaryota</taxon>
        <taxon>Metazoa</taxon>
        <taxon>Ecdysozoa</taxon>
        <taxon>Nematoda</taxon>
        <taxon>Chromadorea</taxon>
        <taxon>Rhabditida</taxon>
        <taxon>Rhabditina</taxon>
        <taxon>Rhabditomorpha</taxon>
        <taxon>Strongyloidea</taxon>
        <taxon>Trichostrongylidae</taxon>
        <taxon>Trichostrongylus</taxon>
    </lineage>
</organism>
<accession>A0AAN8FD84</accession>
<reference evidence="2 3" key="1">
    <citation type="submission" date="2019-10" db="EMBL/GenBank/DDBJ databases">
        <title>Assembly and Annotation for the nematode Trichostrongylus colubriformis.</title>
        <authorList>
            <person name="Martin J."/>
        </authorList>
    </citation>
    <scope>NUCLEOTIDE SEQUENCE [LARGE SCALE GENOMIC DNA]</scope>
    <source>
        <strain evidence="2">G859</strain>
        <tissue evidence="2">Whole worm</tissue>
    </source>
</reference>
<feature type="chain" id="PRO_5043056090" description="VWA domain-containing protein" evidence="1">
    <location>
        <begin position="28"/>
        <end position="158"/>
    </location>
</feature>
<dbReference type="AlphaFoldDB" id="A0AAN8FD84"/>